<dbReference type="GO" id="GO:0030313">
    <property type="term" value="C:cell envelope"/>
    <property type="evidence" value="ECO:0007669"/>
    <property type="project" value="UniProtKB-SubCell"/>
</dbReference>
<feature type="domain" description="Multidrug resistance protein MdtA-like barrel-sandwich hybrid" evidence="9">
    <location>
        <begin position="60"/>
        <end position="215"/>
    </location>
</feature>
<dbReference type="Gene3D" id="2.40.50.100">
    <property type="match status" value="1"/>
</dbReference>
<dbReference type="GO" id="GO:1990961">
    <property type="term" value="P:xenobiotic detoxification by transmembrane export across the plasma membrane"/>
    <property type="evidence" value="ECO:0007669"/>
    <property type="project" value="InterPro"/>
</dbReference>
<keyword evidence="4 5" id="KW-0175">Coiled coil</keyword>
<dbReference type="Pfam" id="PF25967">
    <property type="entry name" value="RND-MFP_C"/>
    <property type="match status" value="1"/>
</dbReference>
<dbReference type="InterPro" id="IPR058624">
    <property type="entry name" value="MdtA-like_HH"/>
</dbReference>
<dbReference type="GO" id="GO:1990195">
    <property type="term" value="C:macrolide transmembrane transporter complex"/>
    <property type="evidence" value="ECO:0007669"/>
    <property type="project" value="InterPro"/>
</dbReference>
<keyword evidence="12" id="KW-1185">Reference proteome</keyword>
<proteinExistence type="inferred from homology"/>
<evidence type="ECO:0000259" key="8">
    <source>
        <dbReference type="Pfam" id="PF25876"/>
    </source>
</evidence>
<dbReference type="GO" id="GO:1990281">
    <property type="term" value="C:efflux pump complex"/>
    <property type="evidence" value="ECO:0007669"/>
    <property type="project" value="TreeGrafter"/>
</dbReference>
<evidence type="ECO:0000259" key="10">
    <source>
        <dbReference type="Pfam" id="PF25967"/>
    </source>
</evidence>
<feature type="coiled-coil region" evidence="5">
    <location>
        <begin position="146"/>
        <end position="180"/>
    </location>
</feature>
<dbReference type="GO" id="GO:0015562">
    <property type="term" value="F:efflux transmembrane transporter activity"/>
    <property type="evidence" value="ECO:0007669"/>
    <property type="project" value="TreeGrafter"/>
</dbReference>
<dbReference type="SUPFAM" id="SSF111369">
    <property type="entry name" value="HlyD-like secretion proteins"/>
    <property type="match status" value="1"/>
</dbReference>
<dbReference type="Gene3D" id="6.10.140.1990">
    <property type="match status" value="1"/>
</dbReference>
<dbReference type="InterPro" id="IPR030190">
    <property type="entry name" value="MacA_alpha-hairpin_sf"/>
</dbReference>
<evidence type="ECO:0000256" key="4">
    <source>
        <dbReference type="ARBA" id="ARBA00023054"/>
    </source>
</evidence>
<feature type="domain" description="Multidrug resistance protein MdtA-like C-terminal permuted SH3" evidence="10">
    <location>
        <begin position="328"/>
        <end position="388"/>
    </location>
</feature>
<evidence type="ECO:0000256" key="5">
    <source>
        <dbReference type="SAM" id="Coils"/>
    </source>
</evidence>
<dbReference type="Proteomes" id="UP000248395">
    <property type="component" value="Unassembled WGS sequence"/>
</dbReference>
<evidence type="ECO:0000256" key="2">
    <source>
        <dbReference type="ARBA" id="ARBA00009477"/>
    </source>
</evidence>
<organism evidence="11 12">
    <name type="scientific">Aquitalea magnusonii</name>
    <dbReference type="NCBI Taxonomy" id="332411"/>
    <lineage>
        <taxon>Bacteria</taxon>
        <taxon>Pseudomonadati</taxon>
        <taxon>Pseudomonadota</taxon>
        <taxon>Betaproteobacteria</taxon>
        <taxon>Neisseriales</taxon>
        <taxon>Chromobacteriaceae</taxon>
        <taxon>Aquitalea</taxon>
    </lineage>
</organism>
<gene>
    <name evidence="11" type="ORF">DFR38_10175</name>
</gene>
<evidence type="ECO:0000256" key="3">
    <source>
        <dbReference type="ARBA" id="ARBA00022448"/>
    </source>
</evidence>
<dbReference type="InterPro" id="IPR006143">
    <property type="entry name" value="RND_pump_MFP"/>
</dbReference>
<feature type="transmembrane region" description="Helical" evidence="7">
    <location>
        <begin position="12"/>
        <end position="28"/>
    </location>
</feature>
<evidence type="ECO:0000256" key="6">
    <source>
        <dbReference type="SAM" id="MobiDB-lite"/>
    </source>
</evidence>
<evidence type="ECO:0000256" key="7">
    <source>
        <dbReference type="SAM" id="Phobius"/>
    </source>
</evidence>
<dbReference type="OrthoDB" id="9784484at2"/>
<dbReference type="EMBL" id="QJKC01000001">
    <property type="protein sequence ID" value="PXX51018.1"/>
    <property type="molecule type" value="Genomic_DNA"/>
</dbReference>
<dbReference type="Gene3D" id="2.40.30.170">
    <property type="match status" value="1"/>
</dbReference>
<keyword evidence="7" id="KW-0812">Transmembrane</keyword>
<dbReference type="RefSeq" id="WP_110312835.1">
    <property type="nucleotide sequence ID" value="NZ_QJKC01000001.1"/>
</dbReference>
<dbReference type="NCBIfam" id="TIGR01730">
    <property type="entry name" value="RND_mfp"/>
    <property type="match status" value="1"/>
</dbReference>
<keyword evidence="7" id="KW-1133">Transmembrane helix</keyword>
<dbReference type="PANTHER" id="PTHR30469:SF33">
    <property type="entry name" value="SLR1207 PROTEIN"/>
    <property type="match status" value="1"/>
</dbReference>
<evidence type="ECO:0000256" key="1">
    <source>
        <dbReference type="ARBA" id="ARBA00004196"/>
    </source>
</evidence>
<dbReference type="PANTHER" id="PTHR30469">
    <property type="entry name" value="MULTIDRUG RESISTANCE PROTEIN MDTA"/>
    <property type="match status" value="1"/>
</dbReference>
<dbReference type="InterPro" id="IPR058625">
    <property type="entry name" value="MdtA-like_BSH"/>
</dbReference>
<protein>
    <submittedName>
        <fullName evidence="11">Macrolide-specific efflux system membrane fusion protein</fullName>
    </submittedName>
</protein>
<comment type="subcellular location">
    <subcellularLocation>
        <location evidence="1">Cell envelope</location>
    </subcellularLocation>
</comment>
<dbReference type="Pfam" id="PF25917">
    <property type="entry name" value="BSH_RND"/>
    <property type="match status" value="1"/>
</dbReference>
<name>A0A318K8L9_9NEIS</name>
<evidence type="ECO:0000313" key="12">
    <source>
        <dbReference type="Proteomes" id="UP000248395"/>
    </source>
</evidence>
<reference evidence="11 12" key="1">
    <citation type="submission" date="2018-05" db="EMBL/GenBank/DDBJ databases">
        <title>Genomic Encyclopedia of Type Strains, Phase IV (KMG-IV): sequencing the most valuable type-strain genomes for metagenomic binning, comparative biology and taxonomic classification.</title>
        <authorList>
            <person name="Goeker M."/>
        </authorList>
    </citation>
    <scope>NUCLEOTIDE SEQUENCE [LARGE SCALE GENOMIC DNA]</scope>
    <source>
        <strain evidence="11 12">DSM 25134</strain>
    </source>
</reference>
<evidence type="ECO:0000259" key="9">
    <source>
        <dbReference type="Pfam" id="PF25917"/>
    </source>
</evidence>
<feature type="compositionally biased region" description="Low complexity" evidence="6">
    <location>
        <begin position="268"/>
        <end position="291"/>
    </location>
</feature>
<feature type="domain" description="Multidrug resistance protein MdtA-like alpha-helical hairpin" evidence="8">
    <location>
        <begin position="109"/>
        <end position="184"/>
    </location>
</feature>
<dbReference type="GO" id="GO:0019898">
    <property type="term" value="C:extrinsic component of membrane"/>
    <property type="evidence" value="ECO:0007669"/>
    <property type="project" value="InterPro"/>
</dbReference>
<dbReference type="AlphaFoldDB" id="A0A318K8L9"/>
<keyword evidence="3" id="KW-0813">Transport</keyword>
<dbReference type="InterPro" id="IPR058627">
    <property type="entry name" value="MdtA-like_C"/>
</dbReference>
<accession>A0A318K8L9</accession>
<evidence type="ECO:0000313" key="11">
    <source>
        <dbReference type="EMBL" id="PXX51018.1"/>
    </source>
</evidence>
<keyword evidence="7" id="KW-0472">Membrane</keyword>
<comment type="caution">
    <text evidence="11">The sequence shown here is derived from an EMBL/GenBank/DDBJ whole genome shotgun (WGS) entry which is preliminary data.</text>
</comment>
<comment type="similarity">
    <text evidence="2">Belongs to the membrane fusion protein (MFP) (TC 8.A.1) family.</text>
</comment>
<dbReference type="Gene3D" id="2.40.420.20">
    <property type="match status" value="1"/>
</dbReference>
<dbReference type="Pfam" id="PF25876">
    <property type="entry name" value="HH_MFP_RND"/>
    <property type="match status" value="1"/>
</dbReference>
<sequence>MPRFIALHRRSLLLVIGLLLALAAYLFYPRPPVNHYLTATVSQLDLEDSVLATGTIKALREVSVGAQVSGQVKSLKVVLGQTVKKGDVLAEIDPRTQENALEDAQASVSSYQSQLKSRLAALLKARQDFSRQQQMLGQQATSRESYDSAKAALDGAEADTQQLQAQLQQARISLKTAQLNLGYTRIAAPIDGVVVALPVEEGQTVNASQSTPTIVKLAQLDTVTVKSEISEGDVVKVKPGLPVYFTILGEPDRRYQARLRAIDPAPQSYSDASDSSTSSTSTGSSSSSSTSSTAIYYYGLFDVPNPQHKLRINMTAQVTVVLSQVRAALAIPANALGVRGKDGRYQVRVLQPDGSVQTRTVKIGLNNNVHAQVLSGLRAGEQVIVGEASVSSSGSGHNGPPPMGM</sequence>
<feature type="region of interest" description="Disordered" evidence="6">
    <location>
        <begin position="264"/>
        <end position="291"/>
    </location>
</feature>